<dbReference type="InParanoid" id="A0A317XJ69"/>
<dbReference type="InterPro" id="IPR039646">
    <property type="entry name" value="ZNHIT2"/>
</dbReference>
<dbReference type="PANTHER" id="PTHR15555:SF0">
    <property type="entry name" value="ZINC FINGER HIT DOMAIN-CONTAINING PROTEIN 2"/>
    <property type="match status" value="1"/>
</dbReference>
<evidence type="ECO:0000256" key="1">
    <source>
        <dbReference type="SAM" id="MobiDB-lite"/>
    </source>
</evidence>
<feature type="compositionally biased region" description="Acidic residues" evidence="1">
    <location>
        <begin position="55"/>
        <end position="70"/>
    </location>
</feature>
<name>A0A317XJ69_9BASI</name>
<sequence length="261" mass="28778">MHGSCSKAFSTAAVKKHVSPIDTMASEQDRDRVLDILTRMDTQDAERASQRKAEDSDDFNTEDEADENVDAPEFRVEDVEAASTEQLLAMLTPAQRARFERAVQSPEAASRLMKKLDRKATAAQQAQEPSAGHDKPTVPLSSPSSFIQQVSSSRSSDAVVLPGVEKEVSSRMPWQSIPWFEASQGCPAPMIKTPNIFDSVAQELRKILSVPAPIEAGVDLTFNLCTVLMAYSYLLRHFDLESLASVVLQRASTPLSPQEWR</sequence>
<reference evidence="2 3" key="1">
    <citation type="journal article" date="2018" name="Mol. Biol. Evol.">
        <title>Broad Genomic Sampling Reveals a Smut Pathogenic Ancestry of the Fungal Clade Ustilaginomycotina.</title>
        <authorList>
            <person name="Kijpornyongpan T."/>
            <person name="Mondo S.J."/>
            <person name="Barry K."/>
            <person name="Sandor L."/>
            <person name="Lee J."/>
            <person name="Lipzen A."/>
            <person name="Pangilinan J."/>
            <person name="LaButti K."/>
            <person name="Hainaut M."/>
            <person name="Henrissat B."/>
            <person name="Grigoriev I.V."/>
            <person name="Spatafora J.W."/>
            <person name="Aime M.C."/>
        </authorList>
    </citation>
    <scope>NUCLEOTIDE SEQUENCE [LARGE SCALE GENOMIC DNA]</scope>
    <source>
        <strain evidence="2 3">MCA 3645</strain>
    </source>
</reference>
<organism evidence="2 3">
    <name type="scientific">Testicularia cyperi</name>
    <dbReference type="NCBI Taxonomy" id="1882483"/>
    <lineage>
        <taxon>Eukaryota</taxon>
        <taxon>Fungi</taxon>
        <taxon>Dikarya</taxon>
        <taxon>Basidiomycota</taxon>
        <taxon>Ustilaginomycotina</taxon>
        <taxon>Ustilaginomycetes</taxon>
        <taxon>Ustilaginales</taxon>
        <taxon>Anthracoideaceae</taxon>
        <taxon>Testicularia</taxon>
    </lineage>
</organism>
<proteinExistence type="predicted"/>
<accession>A0A317XJ69</accession>
<gene>
    <name evidence="2" type="ORF">BCV70DRAFT_233376</name>
</gene>
<feature type="region of interest" description="Disordered" evidence="1">
    <location>
        <begin position="109"/>
        <end position="149"/>
    </location>
</feature>
<dbReference type="AlphaFoldDB" id="A0A317XJ69"/>
<feature type="compositionally biased region" description="Basic and acidic residues" evidence="1">
    <location>
        <begin position="41"/>
        <end position="54"/>
    </location>
</feature>
<dbReference type="PANTHER" id="PTHR15555">
    <property type="entry name" value="ZINC FINGER HIT DOMAIN CONTAINING PROTEIN 2 PROTEIN FON -RELATED"/>
    <property type="match status" value="1"/>
</dbReference>
<evidence type="ECO:0000313" key="3">
    <source>
        <dbReference type="Proteomes" id="UP000246740"/>
    </source>
</evidence>
<feature type="region of interest" description="Disordered" evidence="1">
    <location>
        <begin position="1"/>
        <end position="72"/>
    </location>
</feature>
<dbReference type="STRING" id="1882483.A0A317XJ69"/>
<keyword evidence="3" id="KW-1185">Reference proteome</keyword>
<protein>
    <submittedName>
        <fullName evidence="2">Uncharacterized protein</fullName>
    </submittedName>
</protein>
<dbReference type="EMBL" id="KZ819200">
    <property type="protein sequence ID" value="PWY98111.1"/>
    <property type="molecule type" value="Genomic_DNA"/>
</dbReference>
<dbReference type="OrthoDB" id="18412at2759"/>
<dbReference type="Proteomes" id="UP000246740">
    <property type="component" value="Unassembled WGS sequence"/>
</dbReference>
<evidence type="ECO:0000313" key="2">
    <source>
        <dbReference type="EMBL" id="PWY98111.1"/>
    </source>
</evidence>